<proteinExistence type="predicted"/>
<dbReference type="InterPro" id="IPR036397">
    <property type="entry name" value="RNaseH_sf"/>
</dbReference>
<name>A0AAU9VCY4_EUPED</name>
<comment type="caution">
    <text evidence="1">The sequence shown here is derived from an EMBL/GenBank/DDBJ whole genome shotgun (WGS) entry which is preliminary data.</text>
</comment>
<gene>
    <name evidence="1" type="ORF">EEDITHA_LOCUS23099</name>
</gene>
<evidence type="ECO:0000313" key="1">
    <source>
        <dbReference type="EMBL" id="CAH2109240.1"/>
    </source>
</evidence>
<dbReference type="PANTHER" id="PTHR33939">
    <property type="entry name" value="PROTEIN CBG22215"/>
    <property type="match status" value="1"/>
</dbReference>
<dbReference type="PANTHER" id="PTHR33939:SF1">
    <property type="entry name" value="DUF4371 DOMAIN-CONTAINING PROTEIN"/>
    <property type="match status" value="1"/>
</dbReference>
<dbReference type="Proteomes" id="UP001153954">
    <property type="component" value="Unassembled WGS sequence"/>
</dbReference>
<dbReference type="AlphaFoldDB" id="A0AAU9VCY4"/>
<dbReference type="Gene3D" id="3.30.420.10">
    <property type="entry name" value="Ribonuclease H-like superfamily/Ribonuclease H"/>
    <property type="match status" value="1"/>
</dbReference>
<accession>A0AAU9VCY4</accession>
<sequence>MKRCSLVYLFSMQEYAFLRLCSTYKIPLQKWQARSPAEKKTVKDTKEKIQRQFREEMGLLVDVPKAGFGNTNDGNEGFSPTQIYFSNYRNELPSLNKILQAEMMTQNSRHCLDVLCMKYYHHHLNFKYMTRKRRTALIDRENIILWRHRYLNQIKQYRREGRSIYYRHETWMNEGTKRGTFLGWWRLDLKGKKGLEDYHREMNGDEYEKWLKNIMPKLKENSVHVIDNAPYHTRQLESIPTSSWREGQIQEWLKSKNIAFDNKMLKAELMEIARHHKKPMRI</sequence>
<dbReference type="EMBL" id="CAKOGL010000064">
    <property type="protein sequence ID" value="CAH2109240.1"/>
    <property type="molecule type" value="Genomic_DNA"/>
</dbReference>
<keyword evidence="2" id="KW-1185">Reference proteome</keyword>
<evidence type="ECO:0008006" key="3">
    <source>
        <dbReference type="Google" id="ProtNLM"/>
    </source>
</evidence>
<reference evidence="1" key="1">
    <citation type="submission" date="2022-03" db="EMBL/GenBank/DDBJ databases">
        <authorList>
            <person name="Tunstrom K."/>
        </authorList>
    </citation>
    <scope>NUCLEOTIDE SEQUENCE</scope>
</reference>
<dbReference type="GO" id="GO:0003676">
    <property type="term" value="F:nucleic acid binding"/>
    <property type="evidence" value="ECO:0007669"/>
    <property type="project" value="InterPro"/>
</dbReference>
<evidence type="ECO:0000313" key="2">
    <source>
        <dbReference type="Proteomes" id="UP001153954"/>
    </source>
</evidence>
<organism evidence="1 2">
    <name type="scientific">Euphydryas editha</name>
    <name type="common">Edith's checkerspot</name>
    <dbReference type="NCBI Taxonomy" id="104508"/>
    <lineage>
        <taxon>Eukaryota</taxon>
        <taxon>Metazoa</taxon>
        <taxon>Ecdysozoa</taxon>
        <taxon>Arthropoda</taxon>
        <taxon>Hexapoda</taxon>
        <taxon>Insecta</taxon>
        <taxon>Pterygota</taxon>
        <taxon>Neoptera</taxon>
        <taxon>Endopterygota</taxon>
        <taxon>Lepidoptera</taxon>
        <taxon>Glossata</taxon>
        <taxon>Ditrysia</taxon>
        <taxon>Papilionoidea</taxon>
        <taxon>Nymphalidae</taxon>
        <taxon>Nymphalinae</taxon>
        <taxon>Euphydryas</taxon>
    </lineage>
</organism>
<protein>
    <recommendedName>
        <fullName evidence="3">Transposase</fullName>
    </recommendedName>
</protein>